<protein>
    <submittedName>
        <fullName evidence="10">tRNA 2-thiouridine(34) synthase MnmA</fullName>
        <ecNumber evidence="10">2.8.1.-</ecNumber>
    </submittedName>
</protein>
<keyword evidence="6" id="KW-0067">ATP-binding</keyword>
<dbReference type="EC" id="2.8.1.-" evidence="10"/>
<accession>A0A2M7VK50</accession>
<feature type="non-terminal residue" evidence="10">
    <location>
        <position position="1"/>
    </location>
</feature>
<keyword evidence="2" id="KW-0820">tRNA-binding</keyword>
<evidence type="ECO:0000256" key="2">
    <source>
        <dbReference type="ARBA" id="ARBA00022555"/>
    </source>
</evidence>
<gene>
    <name evidence="10" type="primary">mnmA</name>
    <name evidence="10" type="ORF">COX73_02315</name>
</gene>
<dbReference type="InterPro" id="IPR046885">
    <property type="entry name" value="MnmA-like_C"/>
</dbReference>
<keyword evidence="7" id="KW-0694">RNA-binding</keyword>
<sequence length="72" mass="8134">KNVNWQAGKEPKLPLKVKAKIRYRHQLASATIYKLSTTCYKLTFDRPQRAITPGQSAVFYRGEELLGGGIII</sequence>
<evidence type="ECO:0000256" key="5">
    <source>
        <dbReference type="ARBA" id="ARBA00022741"/>
    </source>
</evidence>
<organism evidence="10 11">
    <name type="scientific">bacterium (Candidatus Gribaldobacteria) CG_4_10_14_0_2_um_filter_36_18</name>
    <dbReference type="NCBI Taxonomy" id="2014264"/>
    <lineage>
        <taxon>Bacteria</taxon>
        <taxon>Candidatus Gribaldobacteria</taxon>
    </lineage>
</organism>
<dbReference type="Proteomes" id="UP000231469">
    <property type="component" value="Unassembled WGS sequence"/>
</dbReference>
<keyword evidence="5" id="KW-0547">Nucleotide-binding</keyword>
<evidence type="ECO:0000256" key="8">
    <source>
        <dbReference type="ARBA" id="ARBA00023157"/>
    </source>
</evidence>
<dbReference type="GO" id="GO:0000049">
    <property type="term" value="F:tRNA binding"/>
    <property type="evidence" value="ECO:0007669"/>
    <property type="project" value="UniProtKB-KW"/>
</dbReference>
<dbReference type="GO" id="GO:0005524">
    <property type="term" value="F:ATP binding"/>
    <property type="evidence" value="ECO:0007669"/>
    <property type="project" value="UniProtKB-KW"/>
</dbReference>
<dbReference type="GO" id="GO:0016740">
    <property type="term" value="F:transferase activity"/>
    <property type="evidence" value="ECO:0007669"/>
    <property type="project" value="UniProtKB-KW"/>
</dbReference>
<dbReference type="Pfam" id="PF20258">
    <property type="entry name" value="tRNA_Me_trans_C"/>
    <property type="match status" value="1"/>
</dbReference>
<keyword evidence="3 10" id="KW-0808">Transferase</keyword>
<evidence type="ECO:0000259" key="9">
    <source>
        <dbReference type="Pfam" id="PF20258"/>
    </source>
</evidence>
<proteinExistence type="predicted"/>
<evidence type="ECO:0000256" key="4">
    <source>
        <dbReference type="ARBA" id="ARBA00022694"/>
    </source>
</evidence>
<dbReference type="GO" id="GO:0008033">
    <property type="term" value="P:tRNA processing"/>
    <property type="evidence" value="ECO:0007669"/>
    <property type="project" value="UniProtKB-KW"/>
</dbReference>
<dbReference type="AlphaFoldDB" id="A0A2M7VK50"/>
<evidence type="ECO:0000313" key="11">
    <source>
        <dbReference type="Proteomes" id="UP000231469"/>
    </source>
</evidence>
<dbReference type="EMBL" id="PFPS01000096">
    <property type="protein sequence ID" value="PJA02146.1"/>
    <property type="molecule type" value="Genomic_DNA"/>
</dbReference>
<dbReference type="Gene3D" id="2.40.30.10">
    <property type="entry name" value="Translation factors"/>
    <property type="match status" value="1"/>
</dbReference>
<reference evidence="11" key="1">
    <citation type="submission" date="2017-09" db="EMBL/GenBank/DDBJ databases">
        <title>Depth-based differentiation of microbial function through sediment-hosted aquifers and enrichment of novel symbionts in the deep terrestrial subsurface.</title>
        <authorList>
            <person name="Probst A.J."/>
            <person name="Ladd B."/>
            <person name="Jarett J.K."/>
            <person name="Geller-Mcgrath D.E."/>
            <person name="Sieber C.M.K."/>
            <person name="Emerson J.B."/>
            <person name="Anantharaman K."/>
            <person name="Thomas B.C."/>
            <person name="Malmstrom R."/>
            <person name="Stieglmeier M."/>
            <person name="Klingl A."/>
            <person name="Woyke T."/>
            <person name="Ryan C.M."/>
            <person name="Banfield J.F."/>
        </authorList>
    </citation>
    <scope>NUCLEOTIDE SEQUENCE [LARGE SCALE GENOMIC DNA]</scope>
</reference>
<keyword evidence="4" id="KW-0819">tRNA processing</keyword>
<name>A0A2M7VK50_9BACT</name>
<feature type="domain" description="tRNA-specific 2-thiouridylase MnmA-like C-terminal" evidence="9">
    <location>
        <begin position="1"/>
        <end position="71"/>
    </location>
</feature>
<keyword evidence="1" id="KW-0963">Cytoplasm</keyword>
<comment type="caution">
    <text evidence="10">The sequence shown here is derived from an EMBL/GenBank/DDBJ whole genome shotgun (WGS) entry which is preliminary data.</text>
</comment>
<keyword evidence="8" id="KW-1015">Disulfide bond</keyword>
<dbReference type="FunFam" id="2.40.30.10:FF:000023">
    <property type="entry name" value="tRNA-specific 2-thiouridylase MnmA"/>
    <property type="match status" value="1"/>
</dbReference>
<evidence type="ECO:0000256" key="3">
    <source>
        <dbReference type="ARBA" id="ARBA00022679"/>
    </source>
</evidence>
<evidence type="ECO:0000313" key="10">
    <source>
        <dbReference type="EMBL" id="PJA02146.1"/>
    </source>
</evidence>
<evidence type="ECO:0000256" key="1">
    <source>
        <dbReference type="ARBA" id="ARBA00022490"/>
    </source>
</evidence>
<evidence type="ECO:0000256" key="6">
    <source>
        <dbReference type="ARBA" id="ARBA00022840"/>
    </source>
</evidence>
<evidence type="ECO:0000256" key="7">
    <source>
        <dbReference type="ARBA" id="ARBA00022884"/>
    </source>
</evidence>